<evidence type="ECO:0000259" key="12">
    <source>
        <dbReference type="PROSITE" id="PS50110"/>
    </source>
</evidence>
<dbReference type="RefSeq" id="WP_124952885.1">
    <property type="nucleotide sequence ID" value="NZ_RRCM01000002.1"/>
</dbReference>
<dbReference type="InterPro" id="IPR020449">
    <property type="entry name" value="Tscrpt_reg_AraC-type_HTH"/>
</dbReference>
<evidence type="ECO:0000256" key="7">
    <source>
        <dbReference type="ARBA" id="ARBA00023125"/>
    </source>
</evidence>
<keyword evidence="5" id="KW-0902">Two-component regulatory system</keyword>
<protein>
    <recommendedName>
        <fullName evidence="2">Stage 0 sporulation protein A homolog</fullName>
    </recommendedName>
</protein>
<name>A0A3P3PZC8_9FIRM</name>
<keyword evidence="14" id="KW-1185">Reference proteome</keyword>
<evidence type="ECO:0000256" key="1">
    <source>
        <dbReference type="ARBA" id="ARBA00004496"/>
    </source>
</evidence>
<dbReference type="SUPFAM" id="SSF52172">
    <property type="entry name" value="CheY-like"/>
    <property type="match status" value="1"/>
</dbReference>
<evidence type="ECO:0000313" key="14">
    <source>
        <dbReference type="Proteomes" id="UP000276982"/>
    </source>
</evidence>
<evidence type="ECO:0000256" key="4">
    <source>
        <dbReference type="ARBA" id="ARBA00022553"/>
    </source>
</evidence>
<keyword evidence="7" id="KW-0238">DNA-binding</keyword>
<evidence type="ECO:0000256" key="9">
    <source>
        <dbReference type="ARBA" id="ARBA00024867"/>
    </source>
</evidence>
<dbReference type="Gene3D" id="3.40.50.2300">
    <property type="match status" value="1"/>
</dbReference>
<dbReference type="InterPro" id="IPR018062">
    <property type="entry name" value="HTH_AraC-typ_CS"/>
</dbReference>
<dbReference type="GO" id="GO:0043565">
    <property type="term" value="F:sequence-specific DNA binding"/>
    <property type="evidence" value="ECO:0007669"/>
    <property type="project" value="InterPro"/>
</dbReference>
<dbReference type="PROSITE" id="PS01124">
    <property type="entry name" value="HTH_ARAC_FAMILY_2"/>
    <property type="match status" value="1"/>
</dbReference>
<feature type="domain" description="Response regulatory" evidence="12">
    <location>
        <begin position="3"/>
        <end position="120"/>
    </location>
</feature>
<dbReference type="GO" id="GO:0003700">
    <property type="term" value="F:DNA-binding transcription factor activity"/>
    <property type="evidence" value="ECO:0007669"/>
    <property type="project" value="InterPro"/>
</dbReference>
<sequence>MKKVILIDDNYIVSEGIKINIDWNALNAEVSFITQNGRDALEYARNEHIDLIITDIEMPNIDGITLSREILKINPYIKIILISAYDRFEYAKQAVRLGVCDYIEKPIDYSFLSEKIKNAFDKIDREHKNLSILKESKQLMIAKFFQDILYFSSSKPSKYFEKYISYLDITIDYSFFNIVKLEIESPTLFEEDDGVLTFQMEILNISDTFKNECELFDKYYCIQDLNNLIFIIAQNSNTPSHFQYVIHKTVSSFLDKYKESVLNISIGIGTIVDSIWKLNISYENACHALKYRFFYPNKNIFDALEATGKEFSLLNNSDSVEEEFISLLCKKDITAIEDWLRNFFNELSKKYENKNIIFIRIYSLLGKILRFLYEINIDTSGLEQKIIKVYSGFDTFHTYDQFFLWMKEICNLVCDKLSLSLKSYHDQTYELVDNYIRNNYEDNSLSLNDIARYANMSPSYLSALYKKNNNKSISDTITSYRIEAAKEYLVTSTLSLKEISLKCGYANQYYFSTSFKKQLGISPSSYREKYSSLQ</sequence>
<gene>
    <name evidence="13" type="ORF">EHW90_11605</name>
</gene>
<evidence type="ECO:0000256" key="5">
    <source>
        <dbReference type="ARBA" id="ARBA00023012"/>
    </source>
</evidence>
<dbReference type="GO" id="GO:0000160">
    <property type="term" value="P:phosphorelay signal transduction system"/>
    <property type="evidence" value="ECO:0007669"/>
    <property type="project" value="UniProtKB-KW"/>
</dbReference>
<dbReference type="PANTHER" id="PTHR42713">
    <property type="entry name" value="HISTIDINE KINASE-RELATED"/>
    <property type="match status" value="1"/>
</dbReference>
<reference evidence="13 14" key="1">
    <citation type="submission" date="2018-11" db="EMBL/GenBank/DDBJ databases">
        <title>Genome sequencing of Lachnoanaerobaculum orale DSM 24553T.</title>
        <authorList>
            <person name="Kook J.-K."/>
            <person name="Park S.-N."/>
            <person name="Lim Y.K."/>
        </authorList>
    </citation>
    <scope>NUCLEOTIDE SEQUENCE [LARGE SCALE GENOMIC DNA]</scope>
    <source>
        <strain evidence="13 14">DSM 24553</strain>
    </source>
</reference>
<dbReference type="Proteomes" id="UP000276982">
    <property type="component" value="Unassembled WGS sequence"/>
</dbReference>
<accession>A0A3P3PZC8</accession>
<evidence type="ECO:0000256" key="10">
    <source>
        <dbReference type="PROSITE-ProRule" id="PRU00169"/>
    </source>
</evidence>
<dbReference type="PRINTS" id="PR00032">
    <property type="entry name" value="HTHARAC"/>
</dbReference>
<dbReference type="InterPro" id="IPR001789">
    <property type="entry name" value="Sig_transdc_resp-reg_receiver"/>
</dbReference>
<comment type="function">
    <text evidence="9">May play the central regulatory role in sporulation. It may be an element of the effector pathway responsible for the activation of sporulation genes in response to nutritional stress. Spo0A may act in concert with spo0H (a sigma factor) to control the expression of some genes that are critical to the sporulation process.</text>
</comment>
<keyword evidence="6" id="KW-0805">Transcription regulation</keyword>
<evidence type="ECO:0000313" key="13">
    <source>
        <dbReference type="EMBL" id="RRJ14322.1"/>
    </source>
</evidence>
<keyword evidence="3" id="KW-0963">Cytoplasm</keyword>
<dbReference type="Pfam" id="PF00072">
    <property type="entry name" value="Response_reg"/>
    <property type="match status" value="1"/>
</dbReference>
<comment type="caution">
    <text evidence="13">The sequence shown here is derived from an EMBL/GenBank/DDBJ whole genome shotgun (WGS) entry which is preliminary data.</text>
</comment>
<dbReference type="Gene3D" id="1.10.10.60">
    <property type="entry name" value="Homeodomain-like"/>
    <property type="match status" value="2"/>
</dbReference>
<dbReference type="InterPro" id="IPR051552">
    <property type="entry name" value="HptR"/>
</dbReference>
<evidence type="ECO:0000259" key="11">
    <source>
        <dbReference type="PROSITE" id="PS01124"/>
    </source>
</evidence>
<dbReference type="EMBL" id="RRCM01000002">
    <property type="protein sequence ID" value="RRJ14322.1"/>
    <property type="molecule type" value="Genomic_DNA"/>
</dbReference>
<dbReference type="SMART" id="SM00342">
    <property type="entry name" value="HTH_ARAC"/>
    <property type="match status" value="1"/>
</dbReference>
<dbReference type="InterPro" id="IPR009057">
    <property type="entry name" value="Homeodomain-like_sf"/>
</dbReference>
<evidence type="ECO:0000256" key="2">
    <source>
        <dbReference type="ARBA" id="ARBA00018672"/>
    </source>
</evidence>
<dbReference type="InterPro" id="IPR011006">
    <property type="entry name" value="CheY-like_superfamily"/>
</dbReference>
<comment type="subcellular location">
    <subcellularLocation>
        <location evidence="1">Cytoplasm</location>
    </subcellularLocation>
</comment>
<dbReference type="SMART" id="SM00448">
    <property type="entry name" value="REC"/>
    <property type="match status" value="1"/>
</dbReference>
<feature type="domain" description="HTH araC/xylS-type" evidence="11">
    <location>
        <begin position="430"/>
        <end position="529"/>
    </location>
</feature>
<dbReference type="Pfam" id="PF12833">
    <property type="entry name" value="HTH_18"/>
    <property type="match status" value="1"/>
</dbReference>
<feature type="modified residue" description="4-aspartylphosphate" evidence="10">
    <location>
        <position position="55"/>
    </location>
</feature>
<keyword evidence="4 10" id="KW-0597">Phosphoprotein</keyword>
<evidence type="ECO:0000256" key="6">
    <source>
        <dbReference type="ARBA" id="ARBA00023015"/>
    </source>
</evidence>
<keyword evidence="8" id="KW-0804">Transcription</keyword>
<dbReference type="InterPro" id="IPR018060">
    <property type="entry name" value="HTH_AraC"/>
</dbReference>
<dbReference type="GO" id="GO:0005737">
    <property type="term" value="C:cytoplasm"/>
    <property type="evidence" value="ECO:0007669"/>
    <property type="project" value="UniProtKB-SubCell"/>
</dbReference>
<evidence type="ECO:0000256" key="3">
    <source>
        <dbReference type="ARBA" id="ARBA00022490"/>
    </source>
</evidence>
<proteinExistence type="predicted"/>
<dbReference type="SUPFAM" id="SSF46689">
    <property type="entry name" value="Homeodomain-like"/>
    <property type="match status" value="1"/>
</dbReference>
<dbReference type="PROSITE" id="PS00041">
    <property type="entry name" value="HTH_ARAC_FAMILY_1"/>
    <property type="match status" value="1"/>
</dbReference>
<dbReference type="PROSITE" id="PS50110">
    <property type="entry name" value="RESPONSE_REGULATORY"/>
    <property type="match status" value="1"/>
</dbReference>
<dbReference type="PANTHER" id="PTHR42713:SF3">
    <property type="entry name" value="TRANSCRIPTIONAL REGULATORY PROTEIN HPTR"/>
    <property type="match status" value="1"/>
</dbReference>
<organism evidence="13 14">
    <name type="scientific">Lachnoanaerobaculum orale</name>
    <dbReference type="NCBI Taxonomy" id="979627"/>
    <lineage>
        <taxon>Bacteria</taxon>
        <taxon>Bacillati</taxon>
        <taxon>Bacillota</taxon>
        <taxon>Clostridia</taxon>
        <taxon>Lachnospirales</taxon>
        <taxon>Lachnospiraceae</taxon>
        <taxon>Lachnoanaerobaculum</taxon>
    </lineage>
</organism>
<evidence type="ECO:0000256" key="8">
    <source>
        <dbReference type="ARBA" id="ARBA00023163"/>
    </source>
</evidence>
<dbReference type="CDD" id="cd17536">
    <property type="entry name" value="REC_YesN-like"/>
    <property type="match status" value="1"/>
</dbReference>
<dbReference type="AlphaFoldDB" id="A0A3P3PZC8"/>